<protein>
    <submittedName>
        <fullName evidence="2">Uncharacterized protein</fullName>
    </submittedName>
</protein>
<feature type="region of interest" description="Disordered" evidence="1">
    <location>
        <begin position="211"/>
        <end position="293"/>
    </location>
</feature>
<evidence type="ECO:0000256" key="1">
    <source>
        <dbReference type="SAM" id="MobiDB-lite"/>
    </source>
</evidence>
<gene>
    <name evidence="2" type="ORF">LCGC14_3103440</name>
</gene>
<feature type="non-terminal residue" evidence="2">
    <location>
        <position position="293"/>
    </location>
</feature>
<reference evidence="2" key="1">
    <citation type="journal article" date="2015" name="Nature">
        <title>Complex archaea that bridge the gap between prokaryotes and eukaryotes.</title>
        <authorList>
            <person name="Spang A."/>
            <person name="Saw J.H."/>
            <person name="Jorgensen S.L."/>
            <person name="Zaremba-Niedzwiedzka K."/>
            <person name="Martijn J."/>
            <person name="Lind A.E."/>
            <person name="van Eijk R."/>
            <person name="Schleper C."/>
            <person name="Guy L."/>
            <person name="Ettema T.J."/>
        </authorList>
    </citation>
    <scope>NUCLEOTIDE SEQUENCE</scope>
</reference>
<accession>A0A0F8W7F4</accession>
<dbReference type="EMBL" id="LAZR01066946">
    <property type="protein sequence ID" value="KKK52583.1"/>
    <property type="molecule type" value="Genomic_DNA"/>
</dbReference>
<comment type="caution">
    <text evidence="2">The sequence shown here is derived from an EMBL/GenBank/DDBJ whole genome shotgun (WGS) entry which is preliminary data.</text>
</comment>
<proteinExistence type="predicted"/>
<organism evidence="2">
    <name type="scientific">marine sediment metagenome</name>
    <dbReference type="NCBI Taxonomy" id="412755"/>
    <lineage>
        <taxon>unclassified sequences</taxon>
        <taxon>metagenomes</taxon>
        <taxon>ecological metagenomes</taxon>
    </lineage>
</organism>
<evidence type="ECO:0000313" key="2">
    <source>
        <dbReference type="EMBL" id="KKK52583.1"/>
    </source>
</evidence>
<dbReference type="AlphaFoldDB" id="A0A0F8W7F4"/>
<name>A0A0F8W7F4_9ZZZZ</name>
<sequence length="293" mass="31041">MPIPQGTETVASLAEKVKLRFPQFSKYDDLRVVQELISRSAKYQTSLSIEGLQQLASEAVRKREAAAGEAPGLLRSAYELGKGFIQFPFRAGANVAISIPETYRYGMAERRLKEAGLSPEALGKHRPMVAEETFDLSQLQAAKEAYERGEYSQMAARGVAAVTPFFGQMASGVGETTARHGRWAGIKQAAPIVATVGLARGIGGLRARGAQLRTAPRPAPAPRSVPRLAPAPGRRALPPVRGPEIGIERELPAGGVVRPVPPPTTQPGPDLVLGRQQPLTGDVGAPAPAPGLP</sequence>
<feature type="compositionally biased region" description="Low complexity" evidence="1">
    <location>
        <begin position="224"/>
        <end position="243"/>
    </location>
</feature>